<dbReference type="RefSeq" id="WP_048931272.1">
    <property type="nucleotide sequence ID" value="NZ_KQ235888.1"/>
</dbReference>
<dbReference type="PATRIC" id="fig|742734.4.peg.5912"/>
<organism evidence="1 2">
    <name type="scientific">[Clostridium] citroniae WAL-19142</name>
    <dbReference type="NCBI Taxonomy" id="742734"/>
    <lineage>
        <taxon>Bacteria</taxon>
        <taxon>Bacillati</taxon>
        <taxon>Bacillota</taxon>
        <taxon>Clostridia</taxon>
        <taxon>Lachnospirales</taxon>
        <taxon>Lachnospiraceae</taxon>
        <taxon>Enterocloster</taxon>
    </lineage>
</organism>
<proteinExistence type="predicted"/>
<gene>
    <name evidence="1" type="ORF">HMPREF9470_05525</name>
</gene>
<accession>A0A0J9E5A3</accession>
<comment type="caution">
    <text evidence="1">The sequence shown here is derived from an EMBL/GenBank/DDBJ whole genome shotgun (WGS) entry which is preliminary data.</text>
</comment>
<evidence type="ECO:0000313" key="2">
    <source>
        <dbReference type="Proteomes" id="UP000037392"/>
    </source>
</evidence>
<dbReference type="AlphaFoldDB" id="A0A0J9E5A3"/>
<sequence length="140" mass="16480">MVNFLRMELKKVLGVTRYSEDATYIGSCGYVRVNEEVRMRLEFSRSSTTTYDGIVMTMFNRKEGMIDTNALKFRDIWGRKAVSNPNFKEGIIPHIWENKEKEWYVYKPNQKDYQILADEISQYVGLFQEAEITQGPQINM</sequence>
<protein>
    <submittedName>
        <fullName evidence="1">Uncharacterized protein</fullName>
    </submittedName>
</protein>
<evidence type="ECO:0000313" key="1">
    <source>
        <dbReference type="EMBL" id="KMW10675.1"/>
    </source>
</evidence>
<reference evidence="1 2" key="1">
    <citation type="submission" date="2011-04" db="EMBL/GenBank/DDBJ databases">
        <title>The Genome Sequence of Clostridium citroniae WAL-19142.</title>
        <authorList>
            <consortium name="The Broad Institute Genome Sequencing Platform"/>
            <person name="Earl A."/>
            <person name="Ward D."/>
            <person name="Feldgarden M."/>
            <person name="Gevers D."/>
            <person name="Warren Y.A."/>
            <person name="Tyrrell K.L."/>
            <person name="Citron D.M."/>
            <person name="Goldstein E.J."/>
            <person name="Daigneault M."/>
            <person name="Allen-Vercoe E."/>
            <person name="Young S.K."/>
            <person name="Zeng Q."/>
            <person name="Gargeya S."/>
            <person name="Fitzgerald M."/>
            <person name="Haas B."/>
            <person name="Abouelleil A."/>
            <person name="Alvarado L."/>
            <person name="Arachchi H.M."/>
            <person name="Berlin A."/>
            <person name="Brown A."/>
            <person name="Chapman S.B."/>
            <person name="Chen Z."/>
            <person name="Dunbar C."/>
            <person name="Freedman E."/>
            <person name="Gearin G."/>
            <person name="Gellesch M."/>
            <person name="Goldberg J."/>
            <person name="Griggs A."/>
            <person name="Gujja S."/>
            <person name="Heilman E.R."/>
            <person name="Heiman D."/>
            <person name="Howarth C."/>
            <person name="Larson L."/>
            <person name="Lui A."/>
            <person name="MacDonald P.J."/>
            <person name="Mehta T."/>
            <person name="Montmayeur A."/>
            <person name="Murphy C."/>
            <person name="Neiman D."/>
            <person name="Pearson M."/>
            <person name="Priest M."/>
            <person name="Roberts A."/>
            <person name="Saif S."/>
            <person name="Shea T."/>
            <person name="Shenoy N."/>
            <person name="Sisk P."/>
            <person name="Stolte C."/>
            <person name="Sykes S."/>
            <person name="White J."/>
            <person name="Yandava C."/>
            <person name="Wortman J."/>
            <person name="Nusbaum C."/>
            <person name="Birren B."/>
        </authorList>
    </citation>
    <scope>NUCLEOTIDE SEQUENCE [LARGE SCALE GENOMIC DNA]</scope>
    <source>
        <strain evidence="1 2">WAL-19142</strain>
    </source>
</reference>
<dbReference type="GeneID" id="93166031"/>
<name>A0A0J9E5A3_9FIRM</name>
<dbReference type="EMBL" id="ADLK01000059">
    <property type="protein sequence ID" value="KMW10675.1"/>
    <property type="molecule type" value="Genomic_DNA"/>
</dbReference>
<dbReference type="OrthoDB" id="9807423at2"/>
<dbReference type="Proteomes" id="UP000037392">
    <property type="component" value="Unassembled WGS sequence"/>
</dbReference>